<dbReference type="EMBL" id="CP049801">
    <property type="protein sequence ID" value="QIO06739.1"/>
    <property type="molecule type" value="Genomic_DNA"/>
</dbReference>
<dbReference type="InterPro" id="IPR025391">
    <property type="entry name" value="DUF4123"/>
</dbReference>
<dbReference type="AlphaFoldDB" id="A0A6G8RXT4"/>
<gene>
    <name evidence="2" type="ORF">G8E00_12695</name>
</gene>
<feature type="domain" description="DUF4123" evidence="1">
    <location>
        <begin position="27"/>
        <end position="138"/>
    </location>
</feature>
<dbReference type="KEGG" id="asha:G8E00_12695"/>
<reference evidence="2 3" key="1">
    <citation type="submission" date="2020-03" db="EMBL/GenBank/DDBJ databases">
        <authorList>
            <person name="Zhu W."/>
        </authorList>
    </citation>
    <scope>NUCLEOTIDE SEQUENCE [LARGE SCALE GENOMIC DNA]</scope>
    <source>
        <strain evidence="2 3">323-1</strain>
    </source>
</reference>
<accession>A0A6G8RXT4</accession>
<evidence type="ECO:0000259" key="1">
    <source>
        <dbReference type="Pfam" id="PF13503"/>
    </source>
</evidence>
<dbReference type="RefSeq" id="WP_166010148.1">
    <property type="nucleotide sequence ID" value="NZ_CP049801.1"/>
</dbReference>
<evidence type="ECO:0000313" key="3">
    <source>
        <dbReference type="Proteomes" id="UP000502297"/>
    </source>
</evidence>
<keyword evidence="3" id="KW-1185">Reference proteome</keyword>
<organism evidence="2 3">
    <name type="scientific">Acinetobacter shaoyimingii</name>
    <dbReference type="NCBI Taxonomy" id="2715164"/>
    <lineage>
        <taxon>Bacteria</taxon>
        <taxon>Pseudomonadati</taxon>
        <taxon>Pseudomonadota</taxon>
        <taxon>Gammaproteobacteria</taxon>
        <taxon>Moraxellales</taxon>
        <taxon>Moraxellaceae</taxon>
        <taxon>Acinetobacter</taxon>
    </lineage>
</organism>
<dbReference type="Proteomes" id="UP000502297">
    <property type="component" value="Chromosome"/>
</dbReference>
<dbReference type="Pfam" id="PF13503">
    <property type="entry name" value="DUF4123"/>
    <property type="match status" value="1"/>
</dbReference>
<protein>
    <submittedName>
        <fullName evidence="2">DUF4123 domain-containing protein</fullName>
    </submittedName>
</protein>
<name>A0A6G8RXT4_9GAMM</name>
<proteinExistence type="predicted"/>
<sequence>MSQSNKLQVLYRTFQKYPLEEIGLNAYALADAAQDKRFLKALKNARKKCLLKEASGEKAKEISPHLIQLPHEFDSRDWAWIEKNIAGGSAMTIIITPLNFEFLYAHLRHFIEVEFDGGLEMILAFWDPLVLATLLGNPKDETLYVQGPVCNQAQFERLMSPIQSWWYWDRLGNIQAIFGLNERVDALPQIESPLHFDVEQEEMMVEATFPDHLIYYLKLNNGFLVDHIDDYTLYQFVVESIPEARAYLLSGTRDILNFICLKLIYKENFAIDTKLQAVLEKVKNKDMTMDQAMSQLVSKAG</sequence>
<evidence type="ECO:0000313" key="2">
    <source>
        <dbReference type="EMBL" id="QIO06739.1"/>
    </source>
</evidence>